<dbReference type="InterPro" id="IPR036649">
    <property type="entry name" value="Pyrophosphatase_sf"/>
</dbReference>
<dbReference type="GO" id="GO:0005737">
    <property type="term" value="C:cytoplasm"/>
    <property type="evidence" value="ECO:0007669"/>
    <property type="project" value="UniProtKB-SubCell"/>
</dbReference>
<dbReference type="Gene3D" id="3.90.80.10">
    <property type="entry name" value="Inorganic pyrophosphatase"/>
    <property type="match status" value="1"/>
</dbReference>
<keyword evidence="4 7" id="KW-0378">Hydrolase</keyword>
<reference evidence="8 9" key="1">
    <citation type="submission" date="2017-09" db="EMBL/GenBank/DDBJ databases">
        <authorList>
            <person name="Ehlers B."/>
            <person name="Leendertz F.H."/>
        </authorList>
    </citation>
    <scope>NUCLEOTIDE SEQUENCE [LARGE SCALE GENOMIC DNA]</scope>
    <source>
        <strain evidence="8 9">DSM 27208</strain>
    </source>
</reference>
<keyword evidence="9" id="KW-1185">Reference proteome</keyword>
<comment type="subunit">
    <text evidence="7">Homohexamer.</text>
</comment>
<dbReference type="PANTHER" id="PTHR10286">
    <property type="entry name" value="INORGANIC PYROPHOSPHATASE"/>
    <property type="match status" value="1"/>
</dbReference>
<accession>A0A285NU60</accession>
<evidence type="ECO:0000256" key="6">
    <source>
        <dbReference type="ARBA" id="ARBA00047820"/>
    </source>
</evidence>
<feature type="binding site" evidence="7">
    <location>
        <position position="57"/>
    </location>
    <ligand>
        <name>substrate</name>
    </ligand>
</feature>
<dbReference type="InterPro" id="IPR008162">
    <property type="entry name" value="Pyrophosphatase"/>
</dbReference>
<dbReference type="Proteomes" id="UP000219453">
    <property type="component" value="Unassembled WGS sequence"/>
</dbReference>
<evidence type="ECO:0000256" key="5">
    <source>
        <dbReference type="ARBA" id="ARBA00022842"/>
    </source>
</evidence>
<protein>
    <recommendedName>
        <fullName evidence="7">Inorganic pyrophosphatase</fullName>
        <ecNumber evidence="7">3.6.1.1</ecNumber>
    </recommendedName>
    <alternativeName>
        <fullName evidence="7">Pyrophosphate phospho-hydrolase</fullName>
        <shortName evidence="7">PPase</shortName>
    </alternativeName>
</protein>
<dbReference type="EC" id="3.6.1.1" evidence="7"/>
<dbReference type="HAMAP" id="MF_00209">
    <property type="entry name" value="Inorganic_PPase"/>
    <property type="match status" value="1"/>
</dbReference>
<name>A0A285NU60_NATPI</name>
<evidence type="ECO:0000256" key="4">
    <source>
        <dbReference type="ARBA" id="ARBA00022801"/>
    </source>
</evidence>
<evidence type="ECO:0000256" key="3">
    <source>
        <dbReference type="ARBA" id="ARBA00022723"/>
    </source>
</evidence>
<keyword evidence="2 7" id="KW-0963">Cytoplasm</keyword>
<dbReference type="OrthoDB" id="134160at2157"/>
<dbReference type="AlphaFoldDB" id="A0A285NU60"/>
<comment type="catalytic activity">
    <reaction evidence="6 7">
        <text>diphosphate + H2O = 2 phosphate + H(+)</text>
        <dbReference type="Rhea" id="RHEA:24576"/>
        <dbReference type="ChEBI" id="CHEBI:15377"/>
        <dbReference type="ChEBI" id="CHEBI:15378"/>
        <dbReference type="ChEBI" id="CHEBI:33019"/>
        <dbReference type="ChEBI" id="CHEBI:43474"/>
        <dbReference type="EC" id="3.6.1.1"/>
    </reaction>
</comment>
<evidence type="ECO:0000256" key="2">
    <source>
        <dbReference type="ARBA" id="ARBA00022490"/>
    </source>
</evidence>
<proteinExistence type="inferred from homology"/>
<dbReference type="EMBL" id="OBEJ01000002">
    <property type="protein sequence ID" value="SNZ12985.1"/>
    <property type="molecule type" value="Genomic_DNA"/>
</dbReference>
<sequence>MTNLWEDLETGPNPPEEIYAVVECLKGERNKYEYDKDVPGVVLDRVLHSNVHYPSDYGFIPRSYYDDEDPFDVLVLVEDQTFPGCVIEARPVALMKMDDDGEQDDKVIAVPTEDPRYDHVEGLEDLSDQQLDEIEEFFETYKNLEAGKEVETLGWEDKDAAKDAIEHAMDLYDENFDSPRN</sequence>
<evidence type="ECO:0000313" key="9">
    <source>
        <dbReference type="Proteomes" id="UP000219453"/>
    </source>
</evidence>
<dbReference type="FunFam" id="3.90.80.10:FF:000003">
    <property type="entry name" value="Inorganic pyrophosphatase"/>
    <property type="match status" value="1"/>
</dbReference>
<feature type="binding site" evidence="7">
    <location>
        <position position="141"/>
    </location>
    <ligand>
        <name>substrate</name>
    </ligand>
</feature>
<feature type="binding site" evidence="7">
    <location>
        <position position="104"/>
    </location>
    <ligand>
        <name>Mg(2+)</name>
        <dbReference type="ChEBI" id="CHEBI:18420"/>
        <label>1</label>
    </ligand>
</feature>
<feature type="binding site" evidence="7">
    <location>
        <position position="72"/>
    </location>
    <ligand>
        <name>Mg(2+)</name>
        <dbReference type="ChEBI" id="CHEBI:18420"/>
        <label>2</label>
    </ligand>
</feature>
<feature type="binding site" evidence="7">
    <location>
        <position position="45"/>
    </location>
    <ligand>
        <name>substrate</name>
    </ligand>
</feature>
<keyword evidence="3 7" id="KW-0479">Metal-binding</keyword>
<evidence type="ECO:0000313" key="8">
    <source>
        <dbReference type="EMBL" id="SNZ12985.1"/>
    </source>
</evidence>
<dbReference type="GO" id="GO:0004427">
    <property type="term" value="F:inorganic diphosphate phosphatase activity"/>
    <property type="evidence" value="ECO:0007669"/>
    <property type="project" value="UniProtKB-UniRule"/>
</dbReference>
<evidence type="ECO:0000256" key="7">
    <source>
        <dbReference type="HAMAP-Rule" id="MF_00209"/>
    </source>
</evidence>
<dbReference type="Pfam" id="PF00719">
    <property type="entry name" value="Pyrophosphatase"/>
    <property type="match status" value="1"/>
</dbReference>
<dbReference type="GO" id="GO:0006796">
    <property type="term" value="P:phosphate-containing compound metabolic process"/>
    <property type="evidence" value="ECO:0007669"/>
    <property type="project" value="InterPro"/>
</dbReference>
<comment type="similarity">
    <text evidence="7">Belongs to the PPase family.</text>
</comment>
<comment type="cofactor">
    <cofactor evidence="1 7">
        <name>Mg(2+)</name>
        <dbReference type="ChEBI" id="CHEBI:18420"/>
    </cofactor>
</comment>
<comment type="subcellular location">
    <subcellularLocation>
        <location evidence="7">Cytoplasm</location>
    </subcellularLocation>
</comment>
<gene>
    <name evidence="7" type="primary">ppa</name>
    <name evidence="8" type="ORF">SAMN06269185_2004</name>
</gene>
<keyword evidence="5 7" id="KW-0460">Magnesium</keyword>
<comment type="function">
    <text evidence="7">Catalyzes the hydrolysis of inorganic pyrophosphate (PPi) forming two phosphate ions.</text>
</comment>
<feature type="binding site" evidence="7">
    <location>
        <position position="67"/>
    </location>
    <ligand>
        <name>Mg(2+)</name>
        <dbReference type="ChEBI" id="CHEBI:18420"/>
        <label>1</label>
    </ligand>
</feature>
<dbReference type="RefSeq" id="WP_097008916.1">
    <property type="nucleotide sequence ID" value="NZ_OBEJ01000002.1"/>
</dbReference>
<dbReference type="SUPFAM" id="SSF50324">
    <property type="entry name" value="Inorganic pyrophosphatase"/>
    <property type="match status" value="1"/>
</dbReference>
<dbReference type="GO" id="GO:0000287">
    <property type="term" value="F:magnesium ion binding"/>
    <property type="evidence" value="ECO:0007669"/>
    <property type="project" value="UniProtKB-UniRule"/>
</dbReference>
<feature type="binding site" evidence="7">
    <location>
        <position position="31"/>
    </location>
    <ligand>
        <name>substrate</name>
    </ligand>
</feature>
<dbReference type="CDD" id="cd00412">
    <property type="entry name" value="pyrophosphatase"/>
    <property type="match status" value="1"/>
</dbReference>
<feature type="binding site" evidence="7">
    <location>
        <position position="72"/>
    </location>
    <ligand>
        <name>Mg(2+)</name>
        <dbReference type="ChEBI" id="CHEBI:18420"/>
        <label>1</label>
    </ligand>
</feature>
<organism evidence="8 9">
    <name type="scientific">Natronoarchaeum philippinense</name>
    <dbReference type="NCBI Taxonomy" id="558529"/>
    <lineage>
        <taxon>Archaea</taxon>
        <taxon>Methanobacteriati</taxon>
        <taxon>Methanobacteriota</taxon>
        <taxon>Stenosarchaea group</taxon>
        <taxon>Halobacteria</taxon>
        <taxon>Halobacteriales</taxon>
        <taxon>Natronoarchaeaceae</taxon>
    </lineage>
</organism>
<evidence type="ECO:0000256" key="1">
    <source>
        <dbReference type="ARBA" id="ARBA00001946"/>
    </source>
</evidence>